<accession>A0A0C1TX32</accession>
<evidence type="ECO:0000313" key="2">
    <source>
        <dbReference type="EMBL" id="KIE45239.1"/>
    </source>
</evidence>
<dbReference type="InterPro" id="IPR006674">
    <property type="entry name" value="HD_domain"/>
</dbReference>
<dbReference type="AlphaFoldDB" id="A0A0C1TX32"/>
<dbReference type="STRING" id="29341.RSJ17_06585"/>
<dbReference type="EMBL" id="AYSO01000020">
    <property type="protein sequence ID" value="KIE45239.1"/>
    <property type="molecule type" value="Genomic_DNA"/>
</dbReference>
<gene>
    <name evidence="2" type="ORF">U732_757</name>
</gene>
<dbReference type="RefSeq" id="WP_039636826.1">
    <property type="nucleotide sequence ID" value="NZ_AYSO01000020.1"/>
</dbReference>
<comment type="caution">
    <text evidence="2">The sequence shown here is derived from an EMBL/GenBank/DDBJ whole genome shotgun (WGS) entry which is preliminary data.</text>
</comment>
<evidence type="ECO:0000259" key="1">
    <source>
        <dbReference type="SMART" id="SM00471"/>
    </source>
</evidence>
<protein>
    <submittedName>
        <fullName evidence="2">HD domain protein</fullName>
    </submittedName>
</protein>
<dbReference type="Proteomes" id="UP000031366">
    <property type="component" value="Unassembled WGS sequence"/>
</dbReference>
<name>A0A0C1TX32_9CLOT</name>
<dbReference type="Pfam" id="PF01966">
    <property type="entry name" value="HD"/>
    <property type="match status" value="1"/>
</dbReference>
<organism evidence="2 3">
    <name type="scientific">Clostridium argentinense CDC 2741</name>
    <dbReference type="NCBI Taxonomy" id="1418104"/>
    <lineage>
        <taxon>Bacteria</taxon>
        <taxon>Bacillati</taxon>
        <taxon>Bacillota</taxon>
        <taxon>Clostridia</taxon>
        <taxon>Eubacteriales</taxon>
        <taxon>Clostridiaceae</taxon>
        <taxon>Clostridium</taxon>
    </lineage>
</organism>
<dbReference type="SMART" id="SM00471">
    <property type="entry name" value="HDc"/>
    <property type="match status" value="1"/>
</dbReference>
<evidence type="ECO:0000313" key="3">
    <source>
        <dbReference type="Proteomes" id="UP000031366"/>
    </source>
</evidence>
<keyword evidence="3" id="KW-1185">Reference proteome</keyword>
<dbReference type="SUPFAM" id="SSF109604">
    <property type="entry name" value="HD-domain/PDEase-like"/>
    <property type="match status" value="1"/>
</dbReference>
<dbReference type="CDD" id="cd00077">
    <property type="entry name" value="HDc"/>
    <property type="match status" value="1"/>
</dbReference>
<dbReference type="Gene3D" id="1.10.3210.10">
    <property type="entry name" value="Hypothetical protein af1432"/>
    <property type="match status" value="1"/>
</dbReference>
<feature type="domain" description="HD/PDEase" evidence="1">
    <location>
        <begin position="25"/>
        <end position="157"/>
    </location>
</feature>
<dbReference type="OrthoDB" id="9794480at2"/>
<dbReference type="InterPro" id="IPR003607">
    <property type="entry name" value="HD/PDEase_dom"/>
</dbReference>
<sequence>MEYNNRSVPTLEEAMKMLKEAEDLSPGPWVKHSMNVAKGAKLIAEQTDNLDPEVAYILGMLHDIGRREGVHAMRHGLDGYNYAIEKGYDLVARTCLSHTAFRYNNEVVIVGRWDGTKEEYNFVKEYLSKTEETDYDKLIKLCDYLSLPEGFCLIEKRLVDIALRGGINEYTIPRWKSTFENQRYFEGKIGKSIYSILPNVAENTFK</sequence>
<proteinExistence type="predicted"/>
<reference evidence="2 3" key="1">
    <citation type="journal article" date="2015" name="Infect. Genet. Evol.">
        <title>Genomic sequences of six botulinum neurotoxin-producing strains representing three clostridial species illustrate the mobility and diversity of botulinum neurotoxin genes.</title>
        <authorList>
            <person name="Smith T.J."/>
            <person name="Hill K.K."/>
            <person name="Xie G."/>
            <person name="Foley B.T."/>
            <person name="Williamson C.H."/>
            <person name="Foster J.T."/>
            <person name="Johnson S.L."/>
            <person name="Chertkov O."/>
            <person name="Teshima H."/>
            <person name="Gibbons H.S."/>
            <person name="Johnsky L.A."/>
            <person name="Karavis M.A."/>
            <person name="Smith L.A."/>
        </authorList>
    </citation>
    <scope>NUCLEOTIDE SEQUENCE [LARGE SCALE GENOMIC DNA]</scope>
    <source>
        <strain evidence="2 3">CDC 2741</strain>
    </source>
</reference>